<keyword evidence="2" id="KW-1133">Transmembrane helix</keyword>
<keyword evidence="2" id="KW-0812">Transmembrane</keyword>
<dbReference type="Proteomes" id="UP001642520">
    <property type="component" value="Unassembled WGS sequence"/>
</dbReference>
<keyword evidence="2" id="KW-0472">Membrane</keyword>
<reference evidence="3 4" key="1">
    <citation type="submission" date="2024-08" db="EMBL/GenBank/DDBJ databases">
        <authorList>
            <person name="Will J Nash"/>
            <person name="Angela Man"/>
            <person name="Seanna McTaggart"/>
            <person name="Kendall Baker"/>
            <person name="Tom Barker"/>
            <person name="Leah Catchpole"/>
            <person name="Alex Durrant"/>
            <person name="Karim Gharbi"/>
            <person name="Naomi Irish"/>
            <person name="Gemy Kaithakottil"/>
            <person name="Debby Ku"/>
            <person name="Aaliyah Providence"/>
            <person name="Felix Shaw"/>
            <person name="David Swarbreck"/>
            <person name="Chris Watkins"/>
            <person name="Ann M. McCartney"/>
            <person name="Giulio Formenti"/>
            <person name="Alice Mouton"/>
            <person name="Noel Vella"/>
            <person name="Bjorn M von Reumont"/>
            <person name="Adriana Vella"/>
            <person name="Wilfried Haerty"/>
        </authorList>
    </citation>
    <scope>NUCLEOTIDE SEQUENCE [LARGE SCALE GENOMIC DNA]</scope>
</reference>
<feature type="region of interest" description="Disordered" evidence="1">
    <location>
        <begin position="1"/>
        <end position="36"/>
    </location>
</feature>
<evidence type="ECO:0000256" key="1">
    <source>
        <dbReference type="SAM" id="MobiDB-lite"/>
    </source>
</evidence>
<comment type="caution">
    <text evidence="3">The sequence shown here is derived from an EMBL/GenBank/DDBJ whole genome shotgun (WGS) entry which is preliminary data.</text>
</comment>
<feature type="compositionally biased region" description="Low complexity" evidence="1">
    <location>
        <begin position="573"/>
        <end position="583"/>
    </location>
</feature>
<evidence type="ECO:0000313" key="4">
    <source>
        <dbReference type="Proteomes" id="UP001642520"/>
    </source>
</evidence>
<organism evidence="3 4">
    <name type="scientific">Xylocopa violacea</name>
    <name type="common">Violet carpenter bee</name>
    <name type="synonym">Apis violacea</name>
    <dbReference type="NCBI Taxonomy" id="135666"/>
    <lineage>
        <taxon>Eukaryota</taxon>
        <taxon>Metazoa</taxon>
        <taxon>Ecdysozoa</taxon>
        <taxon>Arthropoda</taxon>
        <taxon>Hexapoda</taxon>
        <taxon>Insecta</taxon>
        <taxon>Pterygota</taxon>
        <taxon>Neoptera</taxon>
        <taxon>Endopterygota</taxon>
        <taxon>Hymenoptera</taxon>
        <taxon>Apocrita</taxon>
        <taxon>Aculeata</taxon>
        <taxon>Apoidea</taxon>
        <taxon>Anthophila</taxon>
        <taxon>Apidae</taxon>
        <taxon>Xylocopa</taxon>
        <taxon>Xylocopa</taxon>
    </lineage>
</organism>
<evidence type="ECO:0000256" key="2">
    <source>
        <dbReference type="SAM" id="Phobius"/>
    </source>
</evidence>
<name>A0ABP1NEV9_XYLVO</name>
<gene>
    <name evidence="3" type="ORF">XYLVIOL_LOCUS3949</name>
</gene>
<proteinExistence type="predicted"/>
<feature type="compositionally biased region" description="Basic residues" evidence="1">
    <location>
        <begin position="91"/>
        <end position="119"/>
    </location>
</feature>
<keyword evidence="4" id="KW-1185">Reference proteome</keyword>
<dbReference type="EMBL" id="CAXAJV020001290">
    <property type="protein sequence ID" value="CAL7939535.1"/>
    <property type="molecule type" value="Genomic_DNA"/>
</dbReference>
<evidence type="ECO:0000313" key="3">
    <source>
        <dbReference type="EMBL" id="CAL7939535.1"/>
    </source>
</evidence>
<feature type="compositionally biased region" description="Polar residues" evidence="1">
    <location>
        <begin position="76"/>
        <end position="90"/>
    </location>
</feature>
<feature type="region of interest" description="Disordered" evidence="1">
    <location>
        <begin position="573"/>
        <end position="612"/>
    </location>
</feature>
<protein>
    <submittedName>
        <fullName evidence="3">Uncharacterized protein</fullName>
    </submittedName>
</protein>
<sequence length="710" mass="77193">MNNSLPSTSGQNSVFSGEKEGSWSIPGGTSVKVESTTPFDHVAAIKKITDQLAYERSTLKLPQETKSSVDDGVASTRPSSSHLNRNWSSKHSNRTKIRRPPGHHQKKNQNKVHSSKIHVNKSNSSKPDMNLKNWPNGAIQNADDFHNYDKYTSIGDDLKPDEAAQKPVPLKNSSLHYQVPISSPSLQEIVHWLKIPAFMTNGSHVIESEQIDGPISVAFDPVYQNLEPNKPSKPSTLQNLKPGFVYPLHSPSYDAEKIPNWLETVLLRNKTHGPLVYNPQTQVAQNTVVHLINTDLRKPNRTIVASKVPPGYVKPAVIGPLGSSSGSLSSSTSSKPGSYPSSLILTQLLPSSSTTSKPGPNVHIGFTSYEEENKLPEQQKPQSPVVTYDQSCPTILINSYTRINNTIQSKEGCKDLNIIINSHVFNTNVYKSTPSPLTGNTGSHQTYEEVDKYNPGSQIDTNPNLAYQPVPIYQTSSSGYPQLPQSGYYDPQKNPQSQILQQNDASSVEVIQDTQISISGSSSDESFLSAESTFAEDEEGEVANDGALALGSPGVGNDASVGNSLVRPAVAPAVSSTGSSGTSPAPPAGLIAGTTKPTRPSEDDNDDDYDLSPTGIMDSITSVFTYFTFVNPLHYGFFSLAAAPFTALAAGLLGIATFLFPWLFPSSLGFSRSNNSEESFWSNLEGVVRQAMDKYGRVNEWKSKRKKRKR</sequence>
<feature type="compositionally biased region" description="Polar residues" evidence="1">
    <location>
        <begin position="475"/>
        <end position="485"/>
    </location>
</feature>
<feature type="compositionally biased region" description="Polar residues" evidence="1">
    <location>
        <begin position="1"/>
        <end position="15"/>
    </location>
</feature>
<accession>A0ABP1NEV9</accession>
<feature type="region of interest" description="Disordered" evidence="1">
    <location>
        <begin position="63"/>
        <end position="135"/>
    </location>
</feature>
<feature type="region of interest" description="Disordered" evidence="1">
    <location>
        <begin position="475"/>
        <end position="497"/>
    </location>
</feature>
<feature type="transmembrane region" description="Helical" evidence="2">
    <location>
        <begin position="635"/>
        <end position="664"/>
    </location>
</feature>